<evidence type="ECO:0000313" key="2">
    <source>
        <dbReference type="Proteomes" id="UP001211065"/>
    </source>
</evidence>
<dbReference type="AlphaFoldDB" id="A0AAD5U7Y5"/>
<evidence type="ECO:0000313" key="1">
    <source>
        <dbReference type="EMBL" id="KAJ3226392.1"/>
    </source>
</evidence>
<accession>A0AAD5U7Y5</accession>
<proteinExistence type="predicted"/>
<gene>
    <name evidence="1" type="ORF">HK099_004970</name>
</gene>
<comment type="caution">
    <text evidence="1">The sequence shown here is derived from an EMBL/GenBank/DDBJ whole genome shotgun (WGS) entry which is preliminary data.</text>
</comment>
<name>A0AAD5U7Y5_9FUNG</name>
<dbReference type="EMBL" id="JADGJW010000037">
    <property type="protein sequence ID" value="KAJ3226392.1"/>
    <property type="molecule type" value="Genomic_DNA"/>
</dbReference>
<keyword evidence="2" id="KW-1185">Reference proteome</keyword>
<sequence length="89" mass="10146">MSETFETNIKGKLDGIPSGLQEEERQQLKWERKKNLKETAKVVRSAIFDNSPLPENFQIEDQDLVGHILAILPEKISAKGIPYDITIRP</sequence>
<reference evidence="1" key="1">
    <citation type="submission" date="2020-05" db="EMBL/GenBank/DDBJ databases">
        <title>Phylogenomic resolution of chytrid fungi.</title>
        <authorList>
            <person name="Stajich J.E."/>
            <person name="Amses K."/>
            <person name="Simmons R."/>
            <person name="Seto K."/>
            <person name="Myers J."/>
            <person name="Bonds A."/>
            <person name="Quandt C.A."/>
            <person name="Barry K."/>
            <person name="Liu P."/>
            <person name="Grigoriev I."/>
            <person name="Longcore J.E."/>
            <person name="James T.Y."/>
        </authorList>
    </citation>
    <scope>NUCLEOTIDE SEQUENCE</scope>
    <source>
        <strain evidence="1">JEL0476</strain>
    </source>
</reference>
<protein>
    <submittedName>
        <fullName evidence="1">Uncharacterized protein</fullName>
    </submittedName>
</protein>
<dbReference type="Proteomes" id="UP001211065">
    <property type="component" value="Unassembled WGS sequence"/>
</dbReference>
<organism evidence="1 2">
    <name type="scientific">Clydaea vesicula</name>
    <dbReference type="NCBI Taxonomy" id="447962"/>
    <lineage>
        <taxon>Eukaryota</taxon>
        <taxon>Fungi</taxon>
        <taxon>Fungi incertae sedis</taxon>
        <taxon>Chytridiomycota</taxon>
        <taxon>Chytridiomycota incertae sedis</taxon>
        <taxon>Chytridiomycetes</taxon>
        <taxon>Lobulomycetales</taxon>
        <taxon>Lobulomycetaceae</taxon>
        <taxon>Clydaea</taxon>
    </lineage>
</organism>